<sequence length="100" mass="11084">MRCSFVYYVFHPTISALLTATTAPDLKLKEGVSQPKVPFKLNELAVCEEELPTEISLSYSNDQATSSPTVDNFVDSKRPAPSPISHSGSTKNRFESDRYV</sequence>
<evidence type="ECO:0000313" key="4">
    <source>
        <dbReference type="Proteomes" id="UP000235388"/>
    </source>
</evidence>
<evidence type="ECO:0000313" key="5">
    <source>
        <dbReference type="Proteomes" id="UP000235392"/>
    </source>
</evidence>
<protein>
    <submittedName>
        <fullName evidence="3">Uncharacterized protein</fullName>
    </submittedName>
</protein>
<dbReference type="EMBL" id="PGCI01000031">
    <property type="protein sequence ID" value="PLW47465.1"/>
    <property type="molecule type" value="Genomic_DNA"/>
</dbReference>
<feature type="region of interest" description="Disordered" evidence="1">
    <location>
        <begin position="58"/>
        <end position="100"/>
    </location>
</feature>
<reference evidence="4 5" key="1">
    <citation type="submission" date="2017-11" db="EMBL/GenBank/DDBJ databases">
        <title>De novo assembly and phasing of dikaryotic genomes from two isolates of Puccinia coronata f. sp. avenae, the causal agent of oat crown rust.</title>
        <authorList>
            <person name="Miller M.E."/>
            <person name="Zhang Y."/>
            <person name="Omidvar V."/>
            <person name="Sperschneider J."/>
            <person name="Schwessinger B."/>
            <person name="Raley C."/>
            <person name="Palmer J.M."/>
            <person name="Garnica D."/>
            <person name="Upadhyaya N."/>
            <person name="Rathjen J."/>
            <person name="Taylor J.M."/>
            <person name="Park R.F."/>
            <person name="Dodds P.N."/>
            <person name="Hirsch C.D."/>
            <person name="Kianian S.F."/>
            <person name="Figueroa M."/>
        </authorList>
    </citation>
    <scope>NUCLEOTIDE SEQUENCE [LARGE SCALE GENOMIC DNA]</scope>
    <source>
        <strain evidence="2">12NC29</strain>
        <strain evidence="3">12SD80</strain>
    </source>
</reference>
<name>A0A2N5VBU9_9BASI</name>
<dbReference type="EMBL" id="PGCJ01000160">
    <property type="protein sequence ID" value="PLW42245.1"/>
    <property type="molecule type" value="Genomic_DNA"/>
</dbReference>
<dbReference type="Proteomes" id="UP000235388">
    <property type="component" value="Unassembled WGS sequence"/>
</dbReference>
<evidence type="ECO:0000256" key="1">
    <source>
        <dbReference type="SAM" id="MobiDB-lite"/>
    </source>
</evidence>
<dbReference type="Proteomes" id="UP000235392">
    <property type="component" value="Unassembled WGS sequence"/>
</dbReference>
<evidence type="ECO:0000313" key="2">
    <source>
        <dbReference type="EMBL" id="PLW42245.1"/>
    </source>
</evidence>
<proteinExistence type="predicted"/>
<dbReference type="AlphaFoldDB" id="A0A2N5VBU9"/>
<gene>
    <name evidence="2" type="ORF">PCANC_12120</name>
    <name evidence="3" type="ORF">PCASD_04441</name>
</gene>
<evidence type="ECO:0000313" key="3">
    <source>
        <dbReference type="EMBL" id="PLW47465.1"/>
    </source>
</evidence>
<accession>A0A2N5VBU9</accession>
<keyword evidence="4" id="KW-1185">Reference proteome</keyword>
<comment type="caution">
    <text evidence="3">The sequence shown here is derived from an EMBL/GenBank/DDBJ whole genome shotgun (WGS) entry which is preliminary data.</text>
</comment>
<organism evidence="3 5">
    <name type="scientific">Puccinia coronata f. sp. avenae</name>
    <dbReference type="NCBI Taxonomy" id="200324"/>
    <lineage>
        <taxon>Eukaryota</taxon>
        <taxon>Fungi</taxon>
        <taxon>Dikarya</taxon>
        <taxon>Basidiomycota</taxon>
        <taxon>Pucciniomycotina</taxon>
        <taxon>Pucciniomycetes</taxon>
        <taxon>Pucciniales</taxon>
        <taxon>Pucciniaceae</taxon>
        <taxon>Puccinia</taxon>
    </lineage>
</organism>
<feature type="compositionally biased region" description="Polar residues" evidence="1">
    <location>
        <begin position="58"/>
        <end position="70"/>
    </location>
</feature>